<dbReference type="Proteomes" id="UP000809337">
    <property type="component" value="Unassembled WGS sequence"/>
</dbReference>
<evidence type="ECO:0000313" key="3">
    <source>
        <dbReference type="Proteomes" id="UP000809337"/>
    </source>
</evidence>
<dbReference type="GO" id="GO:0032259">
    <property type="term" value="P:methylation"/>
    <property type="evidence" value="ECO:0007669"/>
    <property type="project" value="UniProtKB-KW"/>
</dbReference>
<keyword evidence="2" id="KW-0489">Methyltransferase</keyword>
<sequence>MDYSEFRQDEINGWSQRAGGYGKATALATVQTIPTLLAAVRLYPGARMLDAGCGPGYAAGAAMALGASCVGVDNAPAMIDAAHTRYPGSEFKTGDIEALDFPDHSFDIVAANIVLFHVTDPRKSIAEAFRVLRPGGRFAFSQWCGPDRSECYKMIYDVIAAHADMTLASPAPNAFDLSQPDHAKSVLEDAGFTDTATVHVPNVLRTGAESFYDFFMQFGVRIPLIMQRQSDQVQATVRAEIDERAQAFRVGDEFHMPMPSIVVSGQRPA</sequence>
<dbReference type="EMBL" id="JAFBWN010000001">
    <property type="protein sequence ID" value="MBM2353000.1"/>
    <property type="molecule type" value="Genomic_DNA"/>
</dbReference>
<evidence type="ECO:0000313" key="2">
    <source>
        <dbReference type="EMBL" id="MBM2353000.1"/>
    </source>
</evidence>
<dbReference type="CDD" id="cd02440">
    <property type="entry name" value="AdoMet_MTases"/>
    <property type="match status" value="1"/>
</dbReference>
<dbReference type="SUPFAM" id="SSF53335">
    <property type="entry name" value="S-adenosyl-L-methionine-dependent methyltransferases"/>
    <property type="match status" value="1"/>
</dbReference>
<evidence type="ECO:0000259" key="1">
    <source>
        <dbReference type="Pfam" id="PF08241"/>
    </source>
</evidence>
<dbReference type="AlphaFoldDB" id="A0A9Q2NIM4"/>
<dbReference type="RefSeq" id="WP_231032609.1">
    <property type="nucleotide sequence ID" value="NZ_JAJNGX010000001.1"/>
</dbReference>
<dbReference type="InterPro" id="IPR029063">
    <property type="entry name" value="SAM-dependent_MTases_sf"/>
</dbReference>
<comment type="caution">
    <text evidence="2">The sequence shown here is derived from an EMBL/GenBank/DDBJ whole genome shotgun (WGS) entry which is preliminary data.</text>
</comment>
<dbReference type="InterPro" id="IPR013216">
    <property type="entry name" value="Methyltransf_11"/>
</dbReference>
<gene>
    <name evidence="2" type="ORF">JQX14_00515</name>
</gene>
<feature type="domain" description="Methyltransferase type 11" evidence="1">
    <location>
        <begin position="49"/>
        <end position="140"/>
    </location>
</feature>
<dbReference type="Pfam" id="PF08241">
    <property type="entry name" value="Methyltransf_11"/>
    <property type="match status" value="1"/>
</dbReference>
<dbReference type="Gene3D" id="3.40.50.150">
    <property type="entry name" value="Vaccinia Virus protein VP39"/>
    <property type="match status" value="1"/>
</dbReference>
<organism evidence="2 3">
    <name type="scientific">Pseudosulfitobacter pseudonitzschiae</name>
    <dbReference type="NCBI Taxonomy" id="1402135"/>
    <lineage>
        <taxon>Bacteria</taxon>
        <taxon>Pseudomonadati</taxon>
        <taxon>Pseudomonadota</taxon>
        <taxon>Alphaproteobacteria</taxon>
        <taxon>Rhodobacterales</taxon>
        <taxon>Roseobacteraceae</taxon>
        <taxon>Pseudosulfitobacter</taxon>
    </lineage>
</organism>
<dbReference type="PANTHER" id="PTHR43591">
    <property type="entry name" value="METHYLTRANSFERASE"/>
    <property type="match status" value="1"/>
</dbReference>
<reference evidence="2" key="1">
    <citation type="submission" date="2021-01" db="EMBL/GenBank/DDBJ databases">
        <title>Diatom-associated Roseobacters Show Island Model of Population Structure.</title>
        <authorList>
            <person name="Qu L."/>
            <person name="Feng X."/>
            <person name="Chen Y."/>
            <person name="Li L."/>
            <person name="Wang X."/>
            <person name="Hu Z."/>
            <person name="Wang H."/>
            <person name="Luo H."/>
        </authorList>
    </citation>
    <scope>NUCLEOTIDE SEQUENCE</scope>
    <source>
        <strain evidence="2">SM26-45</strain>
    </source>
</reference>
<keyword evidence="2" id="KW-0808">Transferase</keyword>
<accession>A0A9Q2NIM4</accession>
<protein>
    <submittedName>
        <fullName evidence="2">Methyltransferase domain-containing protein</fullName>
    </submittedName>
</protein>
<name>A0A9Q2NIM4_9RHOB</name>
<proteinExistence type="predicted"/>
<dbReference type="GO" id="GO:0008757">
    <property type="term" value="F:S-adenosylmethionine-dependent methyltransferase activity"/>
    <property type="evidence" value="ECO:0007669"/>
    <property type="project" value="InterPro"/>
</dbReference>